<evidence type="ECO:0000259" key="3">
    <source>
        <dbReference type="PROSITE" id="PS50222"/>
    </source>
</evidence>
<dbReference type="Pfam" id="PF13202">
    <property type="entry name" value="EF-hand_5"/>
    <property type="match status" value="1"/>
</dbReference>
<feature type="compositionally biased region" description="Basic and acidic residues" evidence="1">
    <location>
        <begin position="160"/>
        <end position="185"/>
    </location>
</feature>
<proteinExistence type="predicted"/>
<accession>A0A7S8C138</accession>
<dbReference type="KEGG" id="kmn:HW532_00900"/>
<dbReference type="InterPro" id="IPR002048">
    <property type="entry name" value="EF_hand_dom"/>
</dbReference>
<evidence type="ECO:0000256" key="2">
    <source>
        <dbReference type="SAM" id="SignalP"/>
    </source>
</evidence>
<feature type="signal peptide" evidence="2">
    <location>
        <begin position="1"/>
        <end position="25"/>
    </location>
</feature>
<feature type="region of interest" description="Disordered" evidence="1">
    <location>
        <begin position="160"/>
        <end position="208"/>
    </location>
</feature>
<protein>
    <submittedName>
        <fullName evidence="4">EF-hand domain-containing protein</fullName>
    </submittedName>
</protein>
<dbReference type="PROSITE" id="PS50222">
    <property type="entry name" value="EF_HAND_2"/>
    <property type="match status" value="1"/>
</dbReference>
<feature type="domain" description="EF-hand" evidence="3">
    <location>
        <begin position="97"/>
        <end position="132"/>
    </location>
</feature>
<dbReference type="Gene3D" id="1.10.238.10">
    <property type="entry name" value="EF-hand"/>
    <property type="match status" value="1"/>
</dbReference>
<dbReference type="InterPro" id="IPR011992">
    <property type="entry name" value="EF-hand-dom_pair"/>
</dbReference>
<dbReference type="Proteomes" id="UP000593594">
    <property type="component" value="Chromosome"/>
</dbReference>
<dbReference type="EMBL" id="CP058214">
    <property type="protein sequence ID" value="QPC41421.1"/>
    <property type="molecule type" value="Genomic_DNA"/>
</dbReference>
<dbReference type="AlphaFoldDB" id="A0A7S8C138"/>
<dbReference type="RefSeq" id="WP_213162640.1">
    <property type="nucleotide sequence ID" value="NZ_CP058214.1"/>
</dbReference>
<evidence type="ECO:0000313" key="5">
    <source>
        <dbReference type="Proteomes" id="UP000593594"/>
    </source>
</evidence>
<dbReference type="InterPro" id="IPR018247">
    <property type="entry name" value="EF_Hand_1_Ca_BS"/>
</dbReference>
<reference evidence="4 5" key="1">
    <citation type="submission" date="2020-06" db="EMBL/GenBank/DDBJ databases">
        <title>Genome sequence of 2 isolates from Red Sea Mangroves.</title>
        <authorList>
            <person name="Sefrji F."/>
            <person name="Michoud G."/>
            <person name="Merlino G."/>
            <person name="Daffonchio D."/>
        </authorList>
    </citation>
    <scope>NUCLEOTIDE SEQUENCE [LARGE SCALE GENOMIC DNA]</scope>
    <source>
        <strain evidence="4 5">R1DC25</strain>
    </source>
</reference>
<dbReference type="GO" id="GO:0005509">
    <property type="term" value="F:calcium ion binding"/>
    <property type="evidence" value="ECO:0007669"/>
    <property type="project" value="InterPro"/>
</dbReference>
<feature type="compositionally biased region" description="Polar residues" evidence="1">
    <location>
        <begin position="198"/>
        <end position="208"/>
    </location>
</feature>
<organism evidence="4 5">
    <name type="scientific">Kaustia mangrovi</name>
    <dbReference type="NCBI Taxonomy" id="2593653"/>
    <lineage>
        <taxon>Bacteria</taxon>
        <taxon>Pseudomonadati</taxon>
        <taxon>Pseudomonadota</taxon>
        <taxon>Alphaproteobacteria</taxon>
        <taxon>Hyphomicrobiales</taxon>
        <taxon>Parvibaculaceae</taxon>
        <taxon>Kaustia</taxon>
    </lineage>
</organism>
<gene>
    <name evidence="4" type="ORF">HW532_00900</name>
</gene>
<feature type="chain" id="PRO_5032337977" evidence="2">
    <location>
        <begin position="26"/>
        <end position="208"/>
    </location>
</feature>
<keyword evidence="2" id="KW-0732">Signal</keyword>
<evidence type="ECO:0000313" key="4">
    <source>
        <dbReference type="EMBL" id="QPC41421.1"/>
    </source>
</evidence>
<keyword evidence="5" id="KW-1185">Reference proteome</keyword>
<name>A0A7S8C138_9HYPH</name>
<dbReference type="PROSITE" id="PS00018">
    <property type="entry name" value="EF_HAND_1"/>
    <property type="match status" value="1"/>
</dbReference>
<sequence>MTKRSKILVAGVALLGLAAAGTATAVQAHERWGGGHHGYHHARGGQSCDMGKWGGGRHGHKGMRAHRKGMHGHGGMHMWRFMERYDANGDKSVTIEEIETVRSDALKKFDADGNGQLSLEEYQALWLDRMHRRMVRDFQRYDVDGDAQVTIEEYVEPAKKRAERFDRNDDGALNRDDRPRPRDGFMGKGKRQGPPPANTDSETDGSSG</sequence>
<dbReference type="CDD" id="cd00051">
    <property type="entry name" value="EFh"/>
    <property type="match status" value="1"/>
</dbReference>
<dbReference type="SUPFAM" id="SSF47473">
    <property type="entry name" value="EF-hand"/>
    <property type="match status" value="1"/>
</dbReference>
<evidence type="ECO:0000256" key="1">
    <source>
        <dbReference type="SAM" id="MobiDB-lite"/>
    </source>
</evidence>